<keyword evidence="2" id="KW-0732">Signal</keyword>
<evidence type="ECO:0000313" key="4">
    <source>
        <dbReference type="Proteomes" id="UP000594263"/>
    </source>
</evidence>
<feature type="compositionally biased region" description="Acidic residues" evidence="1">
    <location>
        <begin position="77"/>
        <end position="89"/>
    </location>
</feature>
<evidence type="ECO:0000256" key="1">
    <source>
        <dbReference type="SAM" id="MobiDB-lite"/>
    </source>
</evidence>
<reference evidence="3" key="1">
    <citation type="submission" date="2021-01" db="UniProtKB">
        <authorList>
            <consortium name="EnsemblPlants"/>
        </authorList>
    </citation>
    <scope>IDENTIFICATION</scope>
</reference>
<dbReference type="AlphaFoldDB" id="A0A7N0TDI0"/>
<dbReference type="Proteomes" id="UP000594263">
    <property type="component" value="Unplaced"/>
</dbReference>
<dbReference type="PANTHER" id="PTHR36595">
    <property type="entry name" value="TRANSMEMBRANE PROTEIN"/>
    <property type="match status" value="1"/>
</dbReference>
<accession>A0A7N0TDI0</accession>
<organism evidence="3 4">
    <name type="scientific">Kalanchoe fedtschenkoi</name>
    <name type="common">Lavender scallops</name>
    <name type="synonym">South American air plant</name>
    <dbReference type="NCBI Taxonomy" id="63787"/>
    <lineage>
        <taxon>Eukaryota</taxon>
        <taxon>Viridiplantae</taxon>
        <taxon>Streptophyta</taxon>
        <taxon>Embryophyta</taxon>
        <taxon>Tracheophyta</taxon>
        <taxon>Spermatophyta</taxon>
        <taxon>Magnoliopsida</taxon>
        <taxon>eudicotyledons</taxon>
        <taxon>Gunneridae</taxon>
        <taxon>Pentapetalae</taxon>
        <taxon>Saxifragales</taxon>
        <taxon>Crassulaceae</taxon>
        <taxon>Kalanchoe</taxon>
    </lineage>
</organism>
<dbReference type="Gramene" id="Kaladp0032s0387.1.v1.1">
    <property type="protein sequence ID" value="Kaladp0032s0387.1.v1.1.CDS.1"/>
    <property type="gene ID" value="Kaladp0032s0387.v1.1"/>
</dbReference>
<dbReference type="EnsemblPlants" id="Kaladp0032s0387.1.v1.1">
    <property type="protein sequence ID" value="Kaladp0032s0387.1.v1.1.CDS.1"/>
    <property type="gene ID" value="Kaladp0032s0387.v1.1"/>
</dbReference>
<proteinExistence type="predicted"/>
<evidence type="ECO:0000313" key="3">
    <source>
        <dbReference type="EnsemblPlants" id="Kaladp0032s0387.1.v1.1.CDS.1"/>
    </source>
</evidence>
<evidence type="ECO:0000256" key="2">
    <source>
        <dbReference type="SAM" id="SignalP"/>
    </source>
</evidence>
<feature type="chain" id="PRO_5029690366" evidence="2">
    <location>
        <begin position="24"/>
        <end position="157"/>
    </location>
</feature>
<feature type="signal peptide" evidence="2">
    <location>
        <begin position="1"/>
        <end position="23"/>
    </location>
</feature>
<name>A0A7N0TDI0_KALFE</name>
<feature type="region of interest" description="Disordered" evidence="1">
    <location>
        <begin position="62"/>
        <end position="89"/>
    </location>
</feature>
<dbReference type="OMA" id="MICYGSS"/>
<keyword evidence="4" id="KW-1185">Reference proteome</keyword>
<sequence length="157" mass="18007">MAKSTRMLVFILFHIITVMICYGSSSSKTPFDSEVESEGLLSVTPQVHDQEEKEEVEACAYGDMCDEGEGGGGLRGEEEEEEDGYDEEIDDVWYDGDDEYFDSDDDEESHGDLRGRIEEFIGRVNRTWKEELLKEKKLLCLVEDTESLYMLVPYEMV</sequence>
<dbReference type="PANTHER" id="PTHR36595:SF1">
    <property type="entry name" value="TRANSMEMBRANE PROTEIN"/>
    <property type="match status" value="1"/>
</dbReference>
<protein>
    <submittedName>
        <fullName evidence="3">Uncharacterized protein</fullName>
    </submittedName>
</protein>